<dbReference type="Pfam" id="PF02875">
    <property type="entry name" value="Mur_ligase_C"/>
    <property type="match status" value="1"/>
</dbReference>
<dbReference type="Gene3D" id="3.90.190.20">
    <property type="entry name" value="Mur ligase, C-terminal domain"/>
    <property type="match status" value="1"/>
</dbReference>
<dbReference type="GO" id="GO:0005524">
    <property type="term" value="F:ATP binding"/>
    <property type="evidence" value="ECO:0007669"/>
    <property type="project" value="UniProtKB-UniRule"/>
</dbReference>
<proteinExistence type="inferred from homology"/>
<accession>A0A9J6ZS30</accession>
<comment type="function">
    <text evidence="7 8">Cell wall formation. Catalyzes the addition of glutamate to the nucleotide precursor UDP-N-acetylmuramoyl-L-alanine (UMA).</text>
</comment>
<dbReference type="Gene3D" id="3.40.1190.10">
    <property type="entry name" value="Mur-like, catalytic domain"/>
    <property type="match status" value="1"/>
</dbReference>
<dbReference type="Gene3D" id="3.40.50.720">
    <property type="entry name" value="NAD(P)-binding Rossmann-like Domain"/>
    <property type="match status" value="1"/>
</dbReference>
<dbReference type="GO" id="GO:0005737">
    <property type="term" value="C:cytoplasm"/>
    <property type="evidence" value="ECO:0007669"/>
    <property type="project" value="UniProtKB-SubCell"/>
</dbReference>
<evidence type="ECO:0000259" key="10">
    <source>
        <dbReference type="Pfam" id="PF08245"/>
    </source>
</evidence>
<evidence type="ECO:0000256" key="4">
    <source>
        <dbReference type="ARBA" id="ARBA00022598"/>
    </source>
</evidence>
<dbReference type="EMBL" id="CP098400">
    <property type="protein sequence ID" value="URW80414.1"/>
    <property type="molecule type" value="Genomic_DNA"/>
</dbReference>
<comment type="catalytic activity">
    <reaction evidence="7 8">
        <text>UDP-N-acetyl-alpha-D-muramoyl-L-alanine + D-glutamate + ATP = UDP-N-acetyl-alpha-D-muramoyl-L-alanyl-D-glutamate + ADP + phosphate + H(+)</text>
        <dbReference type="Rhea" id="RHEA:16429"/>
        <dbReference type="ChEBI" id="CHEBI:15378"/>
        <dbReference type="ChEBI" id="CHEBI:29986"/>
        <dbReference type="ChEBI" id="CHEBI:30616"/>
        <dbReference type="ChEBI" id="CHEBI:43474"/>
        <dbReference type="ChEBI" id="CHEBI:83898"/>
        <dbReference type="ChEBI" id="CHEBI:83900"/>
        <dbReference type="ChEBI" id="CHEBI:456216"/>
        <dbReference type="EC" id="6.3.2.9"/>
    </reaction>
</comment>
<evidence type="ECO:0000256" key="8">
    <source>
        <dbReference type="RuleBase" id="RU003664"/>
    </source>
</evidence>
<dbReference type="GO" id="GO:0009252">
    <property type="term" value="P:peptidoglycan biosynthetic process"/>
    <property type="evidence" value="ECO:0007669"/>
    <property type="project" value="UniProtKB-UniRule"/>
</dbReference>
<dbReference type="InterPro" id="IPR004101">
    <property type="entry name" value="Mur_ligase_C"/>
</dbReference>
<dbReference type="GO" id="GO:0071555">
    <property type="term" value="P:cell wall organization"/>
    <property type="evidence" value="ECO:0007669"/>
    <property type="project" value="UniProtKB-KW"/>
</dbReference>
<keyword evidence="12" id="KW-1185">Reference proteome</keyword>
<evidence type="ECO:0000256" key="7">
    <source>
        <dbReference type="HAMAP-Rule" id="MF_00639"/>
    </source>
</evidence>
<evidence type="ECO:0000256" key="1">
    <source>
        <dbReference type="ARBA" id="ARBA00004496"/>
    </source>
</evidence>
<comment type="subcellular location">
    <subcellularLocation>
        <location evidence="1 7 8">Cytoplasm</location>
    </subcellularLocation>
</comment>
<reference evidence="11" key="2">
    <citation type="submission" date="2022-06" db="EMBL/GenBank/DDBJ databases">
        <title>Xiashengella guii gen. nov. sp. nov., a bacterium isolated form anaerobic digestion tank.</title>
        <authorList>
            <person name="Huang H."/>
        </authorList>
    </citation>
    <scope>NUCLEOTIDE SEQUENCE</scope>
    <source>
        <strain evidence="11">Ai-910</strain>
    </source>
</reference>
<dbReference type="KEGG" id="alkq:M9189_03470"/>
<evidence type="ECO:0000256" key="3">
    <source>
        <dbReference type="ARBA" id="ARBA00022490"/>
    </source>
</evidence>
<keyword evidence="7 8" id="KW-0573">Peptidoglycan synthesis</keyword>
<feature type="domain" description="Mur ligase central" evidence="10">
    <location>
        <begin position="108"/>
        <end position="322"/>
    </location>
</feature>
<dbReference type="GO" id="GO:0051301">
    <property type="term" value="P:cell division"/>
    <property type="evidence" value="ECO:0007669"/>
    <property type="project" value="UniProtKB-KW"/>
</dbReference>
<keyword evidence="7 8" id="KW-0961">Cell wall biogenesis/degradation</keyword>
<dbReference type="NCBIfam" id="TIGR01087">
    <property type="entry name" value="murD"/>
    <property type="match status" value="1"/>
</dbReference>
<feature type="binding site" evidence="7">
    <location>
        <begin position="110"/>
        <end position="116"/>
    </location>
    <ligand>
        <name>ATP</name>
        <dbReference type="ChEBI" id="CHEBI:30616"/>
    </ligand>
</feature>
<reference evidence="11" key="1">
    <citation type="submission" date="2022-05" db="EMBL/GenBank/DDBJ databases">
        <authorList>
            <person name="Sun X."/>
        </authorList>
    </citation>
    <scope>NUCLEOTIDE SEQUENCE</scope>
    <source>
        <strain evidence="11">Ai-910</strain>
    </source>
</reference>
<dbReference type="Pfam" id="PF08245">
    <property type="entry name" value="Mur_ligase_M"/>
    <property type="match status" value="1"/>
</dbReference>
<evidence type="ECO:0000256" key="2">
    <source>
        <dbReference type="ARBA" id="ARBA00004752"/>
    </source>
</evidence>
<dbReference type="InterPro" id="IPR036565">
    <property type="entry name" value="Mur-like_cat_sf"/>
</dbReference>
<dbReference type="SUPFAM" id="SSF53244">
    <property type="entry name" value="MurD-like peptide ligases, peptide-binding domain"/>
    <property type="match status" value="1"/>
</dbReference>
<organism evidence="11 12">
    <name type="scientific">Xiashengella succiniciproducens</name>
    <dbReference type="NCBI Taxonomy" id="2949635"/>
    <lineage>
        <taxon>Bacteria</taxon>
        <taxon>Pseudomonadati</taxon>
        <taxon>Bacteroidota</taxon>
        <taxon>Bacteroidia</taxon>
        <taxon>Marinilabiliales</taxon>
        <taxon>Marinilabiliaceae</taxon>
        <taxon>Xiashengella</taxon>
    </lineage>
</organism>
<dbReference type="SUPFAM" id="SSF51984">
    <property type="entry name" value="MurCD N-terminal domain"/>
    <property type="match status" value="1"/>
</dbReference>
<evidence type="ECO:0000259" key="9">
    <source>
        <dbReference type="Pfam" id="PF02875"/>
    </source>
</evidence>
<comment type="pathway">
    <text evidence="2 7 8">Cell wall biogenesis; peptidoglycan biosynthesis.</text>
</comment>
<dbReference type="PANTHER" id="PTHR43692:SF1">
    <property type="entry name" value="UDP-N-ACETYLMURAMOYLALANINE--D-GLUTAMATE LIGASE"/>
    <property type="match status" value="1"/>
</dbReference>
<dbReference type="InterPro" id="IPR036615">
    <property type="entry name" value="Mur_ligase_C_dom_sf"/>
</dbReference>
<dbReference type="InterPro" id="IPR013221">
    <property type="entry name" value="Mur_ligase_cen"/>
</dbReference>
<keyword evidence="4 7" id="KW-0436">Ligase</keyword>
<keyword evidence="7 8" id="KW-0133">Cell shape</keyword>
<gene>
    <name evidence="7 11" type="primary">murD</name>
    <name evidence="11" type="ORF">M9189_03470</name>
</gene>
<feature type="domain" description="Mur ligase C-terminal" evidence="9">
    <location>
        <begin position="344"/>
        <end position="457"/>
    </location>
</feature>
<keyword evidence="5 7" id="KW-0547">Nucleotide-binding</keyword>
<evidence type="ECO:0000313" key="11">
    <source>
        <dbReference type="EMBL" id="URW80414.1"/>
    </source>
</evidence>
<dbReference type="GO" id="GO:0008360">
    <property type="term" value="P:regulation of cell shape"/>
    <property type="evidence" value="ECO:0007669"/>
    <property type="project" value="UniProtKB-KW"/>
</dbReference>
<evidence type="ECO:0000256" key="5">
    <source>
        <dbReference type="ARBA" id="ARBA00022741"/>
    </source>
</evidence>
<dbReference type="GO" id="GO:0008764">
    <property type="term" value="F:UDP-N-acetylmuramoylalanine-D-glutamate ligase activity"/>
    <property type="evidence" value="ECO:0007669"/>
    <property type="project" value="UniProtKB-UniRule"/>
</dbReference>
<comment type="similarity">
    <text evidence="7">Belongs to the MurCDEF family.</text>
</comment>
<keyword evidence="6 7" id="KW-0067">ATP-binding</keyword>
<dbReference type="Pfam" id="PF21799">
    <property type="entry name" value="MurD-like_N"/>
    <property type="match status" value="1"/>
</dbReference>
<dbReference type="HAMAP" id="MF_00639">
    <property type="entry name" value="MurD"/>
    <property type="match status" value="1"/>
</dbReference>
<dbReference type="PANTHER" id="PTHR43692">
    <property type="entry name" value="UDP-N-ACETYLMURAMOYLALANINE--D-GLUTAMATE LIGASE"/>
    <property type="match status" value="1"/>
</dbReference>
<sequence>MQKELVILGAGESGVAAALLAKAKGIPVFVSDSSTIAERFRAELTSAGITFEEGGHSRDRILAAAEVIKSPGIPDKVALIKDLDHAGIPVISDIEFAARYSKAHIVGITGSNGKTTTTLWIYHILKVAGIDATLSGNVGVSPCRQLADRDPAVFVMELSSFQLDRMYRTRVNTAVLTNITPDHLDRYDYKFENYLNSKLRILQNQGEGDRFIWWTGDAVMKEHFRPELTPASKVPFSLGSVEQCSAVQSVEVQDALTHLGLSNGDDCQLCCKANGGKTSSAIINGDSLHIEFEGKVLDVQLDKVALKGRHNLCNAMAASLAALSAGASPEAVAEGLASFEAVEHRLEPCGEVDGVLFINDSKATNTDSAWYALDSMTRPVVWIAGGTDKGNDYRVLEDLARSKVKALICMGVDNSKLIKAFEGVVSTVVSTASLDDAFRAAIENASSGDVVLLSPACASFDLFKNYEQRGKLFKEKVKELL</sequence>
<dbReference type="AlphaFoldDB" id="A0A9J6ZS30"/>
<dbReference type="EC" id="6.3.2.9" evidence="7 8"/>
<dbReference type="RefSeq" id="WP_250724599.1">
    <property type="nucleotide sequence ID" value="NZ_CP098400.1"/>
</dbReference>
<name>A0A9J6ZS30_9BACT</name>
<dbReference type="InterPro" id="IPR005762">
    <property type="entry name" value="MurD"/>
</dbReference>
<keyword evidence="7 8" id="KW-0132">Cell division</keyword>
<evidence type="ECO:0000313" key="12">
    <source>
        <dbReference type="Proteomes" id="UP001056426"/>
    </source>
</evidence>
<dbReference type="Proteomes" id="UP001056426">
    <property type="component" value="Chromosome"/>
</dbReference>
<keyword evidence="7 8" id="KW-0131">Cell cycle</keyword>
<protein>
    <recommendedName>
        <fullName evidence="7 8">UDP-N-acetylmuramoylalanine--D-glutamate ligase</fullName>
        <ecNumber evidence="7 8">6.3.2.9</ecNumber>
    </recommendedName>
    <alternativeName>
        <fullName evidence="7">D-glutamic acid-adding enzyme</fullName>
    </alternativeName>
    <alternativeName>
        <fullName evidence="7">UDP-N-acetylmuramoyl-L-alanyl-D-glutamate synthetase</fullName>
    </alternativeName>
</protein>
<evidence type="ECO:0000256" key="6">
    <source>
        <dbReference type="ARBA" id="ARBA00022840"/>
    </source>
</evidence>
<dbReference type="SUPFAM" id="SSF53623">
    <property type="entry name" value="MurD-like peptide ligases, catalytic domain"/>
    <property type="match status" value="1"/>
</dbReference>
<keyword evidence="3 7" id="KW-0963">Cytoplasm</keyword>